<organism evidence="1 2">
    <name type="scientific">Marasmius tenuissimus</name>
    <dbReference type="NCBI Taxonomy" id="585030"/>
    <lineage>
        <taxon>Eukaryota</taxon>
        <taxon>Fungi</taxon>
        <taxon>Dikarya</taxon>
        <taxon>Basidiomycota</taxon>
        <taxon>Agaricomycotina</taxon>
        <taxon>Agaricomycetes</taxon>
        <taxon>Agaricomycetidae</taxon>
        <taxon>Agaricales</taxon>
        <taxon>Marasmiineae</taxon>
        <taxon>Marasmiaceae</taxon>
        <taxon>Marasmius</taxon>
    </lineage>
</organism>
<sequence>MALRRLLQLRSVSEEESRVPKEAIDLFTQLLQGGWVPVEAVYSMPESESSADEEQQQERLRTILSMTLARACVRWDFRMLGMKVLDAMLIPLAPPLTRSRFAASGFPHSEEWSSSVETSLTDLIPLTQDVLYASLVSPRPSEFRACVGLIKRLCTLAALDIEDVGLEGLIRTCYTVGMQNRFMNDCVGLYAFTRGYGHSKTQAPQPQGRRLAGPPGQVVLWMFKTIVEDGVGARPEASPHAIKVPGGAQSWLARELACEVAGIPSTTQPFDEEPTGVPPPPPIFLPAPNRAEFIALAASQGFAGVTRVLYTRYAKGKDRALVVGSPGVLTRAVGCFENVRRTQEAKAGRKGVISRSGARKERKDLPLEGDYQGELLDTQVYREREQDLRVFLDHIIDSYVKVYLPLEDAKHEVITSLARAYFIVGKVKEGFDAFKVLLQRNEVPDMHDMNTALTVLAEDSPRSAAKLVSRMVARGIQPDTVTLGILLKWGLAHNDKELVRDVLSQWGHLGLDMKGVDMWIRGSIEQAGGKKEAVRDAYELLRDLPGQGHGIARNVGLGKYLVFCALRAGDVMLGRAVFRDLVCTTGDREMEFMRQILKINK</sequence>
<accession>A0ABR3A7D4</accession>
<gene>
    <name evidence="1" type="ORF">AAF712_003170</name>
</gene>
<dbReference type="EMBL" id="JBBXMP010000010">
    <property type="protein sequence ID" value="KAL0069900.1"/>
    <property type="molecule type" value="Genomic_DNA"/>
</dbReference>
<evidence type="ECO:0008006" key="3">
    <source>
        <dbReference type="Google" id="ProtNLM"/>
    </source>
</evidence>
<protein>
    <recommendedName>
        <fullName evidence="3">Pentatricopeptide repeat-containing protein</fullName>
    </recommendedName>
</protein>
<evidence type="ECO:0000313" key="1">
    <source>
        <dbReference type="EMBL" id="KAL0069900.1"/>
    </source>
</evidence>
<evidence type="ECO:0000313" key="2">
    <source>
        <dbReference type="Proteomes" id="UP001437256"/>
    </source>
</evidence>
<name>A0ABR3A7D4_9AGAR</name>
<dbReference type="Gene3D" id="1.25.40.10">
    <property type="entry name" value="Tetratricopeptide repeat domain"/>
    <property type="match status" value="1"/>
</dbReference>
<dbReference type="InterPro" id="IPR011990">
    <property type="entry name" value="TPR-like_helical_dom_sf"/>
</dbReference>
<proteinExistence type="predicted"/>
<reference evidence="1 2" key="1">
    <citation type="submission" date="2024-05" db="EMBL/GenBank/DDBJ databases">
        <title>A draft genome resource for the thread blight pathogen Marasmius tenuissimus strain MS-2.</title>
        <authorList>
            <person name="Yulfo-Soto G.E."/>
            <person name="Baruah I.K."/>
            <person name="Amoako-Attah I."/>
            <person name="Bukari Y."/>
            <person name="Meinhardt L.W."/>
            <person name="Bailey B.A."/>
            <person name="Cohen S.P."/>
        </authorList>
    </citation>
    <scope>NUCLEOTIDE SEQUENCE [LARGE SCALE GENOMIC DNA]</scope>
    <source>
        <strain evidence="1 2">MS-2</strain>
    </source>
</reference>
<comment type="caution">
    <text evidence="1">The sequence shown here is derived from an EMBL/GenBank/DDBJ whole genome shotgun (WGS) entry which is preliminary data.</text>
</comment>
<keyword evidence="2" id="KW-1185">Reference proteome</keyword>
<dbReference type="Proteomes" id="UP001437256">
    <property type="component" value="Unassembled WGS sequence"/>
</dbReference>